<protein>
    <submittedName>
        <fullName evidence="1">Uncharacterized protein</fullName>
    </submittedName>
</protein>
<reference evidence="1 2" key="1">
    <citation type="journal article" date="2023" name="Arcadia Sci">
        <title>De novo assembly of a long-read Amblyomma americanum tick genome.</title>
        <authorList>
            <person name="Chou S."/>
            <person name="Poskanzer K.E."/>
            <person name="Rollins M."/>
            <person name="Thuy-Boun P.S."/>
        </authorList>
    </citation>
    <scope>NUCLEOTIDE SEQUENCE [LARGE SCALE GENOMIC DNA]</scope>
    <source>
        <strain evidence="1">F_SG_1</strain>
        <tissue evidence="1">Salivary glands</tissue>
    </source>
</reference>
<dbReference type="AlphaFoldDB" id="A0AAQ4D678"/>
<name>A0AAQ4D678_AMBAM</name>
<keyword evidence="2" id="KW-1185">Reference proteome</keyword>
<gene>
    <name evidence="1" type="ORF">V5799_004402</name>
</gene>
<dbReference type="Proteomes" id="UP001321473">
    <property type="component" value="Unassembled WGS sequence"/>
</dbReference>
<proteinExistence type="predicted"/>
<evidence type="ECO:0000313" key="2">
    <source>
        <dbReference type="Proteomes" id="UP001321473"/>
    </source>
</evidence>
<dbReference type="EMBL" id="JARKHS020034622">
    <property type="protein sequence ID" value="KAK8757968.1"/>
    <property type="molecule type" value="Genomic_DNA"/>
</dbReference>
<accession>A0AAQ4D678</accession>
<organism evidence="1 2">
    <name type="scientific">Amblyomma americanum</name>
    <name type="common">Lone star tick</name>
    <dbReference type="NCBI Taxonomy" id="6943"/>
    <lineage>
        <taxon>Eukaryota</taxon>
        <taxon>Metazoa</taxon>
        <taxon>Ecdysozoa</taxon>
        <taxon>Arthropoda</taxon>
        <taxon>Chelicerata</taxon>
        <taxon>Arachnida</taxon>
        <taxon>Acari</taxon>
        <taxon>Parasitiformes</taxon>
        <taxon>Ixodida</taxon>
        <taxon>Ixodoidea</taxon>
        <taxon>Ixodidae</taxon>
        <taxon>Amblyomminae</taxon>
        <taxon>Amblyomma</taxon>
    </lineage>
</organism>
<sequence>MCWTVTCGTWRVPAVQQGSRERAEGCVWKNRKIAVMISALCFAVFPRIVCAPRLGAARTSPQNHGSGERQLEGRVVYLRVLRRRHRRQRSISRQIQRSRGAHRQCCVQVRQDQQELHATRRTT</sequence>
<comment type="caution">
    <text evidence="1">The sequence shown here is derived from an EMBL/GenBank/DDBJ whole genome shotgun (WGS) entry which is preliminary data.</text>
</comment>
<evidence type="ECO:0000313" key="1">
    <source>
        <dbReference type="EMBL" id="KAK8757968.1"/>
    </source>
</evidence>